<dbReference type="EMBL" id="JOJR01000043">
    <property type="protein sequence ID" value="RCN48768.1"/>
    <property type="molecule type" value="Genomic_DNA"/>
</dbReference>
<dbReference type="Pfam" id="PF03109">
    <property type="entry name" value="ABC1"/>
    <property type="match status" value="2"/>
</dbReference>
<evidence type="ECO:0000256" key="8">
    <source>
        <dbReference type="ARBA" id="ARBA00022840"/>
    </source>
</evidence>
<dbReference type="Pfam" id="PF08583">
    <property type="entry name" value="Cmc1"/>
    <property type="match status" value="1"/>
</dbReference>
<dbReference type="AlphaFoldDB" id="A0A368GYZ0"/>
<evidence type="ECO:0000259" key="13">
    <source>
        <dbReference type="Pfam" id="PF03109"/>
    </source>
</evidence>
<evidence type="ECO:0000256" key="4">
    <source>
        <dbReference type="ARBA" id="ARBA00009670"/>
    </source>
</evidence>
<feature type="domain" description="ABC1 atypical kinase-like" evidence="13">
    <location>
        <begin position="457"/>
        <end position="568"/>
    </location>
</feature>
<evidence type="ECO:0000256" key="5">
    <source>
        <dbReference type="ARBA" id="ARBA00022679"/>
    </source>
</evidence>
<comment type="subcellular location">
    <subcellularLocation>
        <location evidence="1">Membrane</location>
        <topology evidence="1">Multi-pass membrane protein</topology>
    </subcellularLocation>
</comment>
<evidence type="ECO:0000256" key="6">
    <source>
        <dbReference type="ARBA" id="ARBA00022692"/>
    </source>
</evidence>
<dbReference type="GO" id="GO:0016020">
    <property type="term" value="C:membrane"/>
    <property type="evidence" value="ECO:0007669"/>
    <property type="project" value="UniProtKB-SubCell"/>
</dbReference>
<dbReference type="PROSITE" id="PS51808">
    <property type="entry name" value="CHCH"/>
    <property type="match status" value="1"/>
</dbReference>
<protein>
    <submittedName>
        <fullName evidence="14">ABC1 family protein</fullName>
    </submittedName>
</protein>
<keyword evidence="9 12" id="KW-1133">Transmembrane helix</keyword>
<sequence>MLLFLQIHMPVRASTSTLKWCREEGGPIFTGLRLIFRSQLGYEGRRLQDNLIQSCLRTVVGGGGVIDPSTPKPASPSQWTLPESATDVLQRTNAVATGIRTFAELIAKGIFPGTGGYTVSPTGEKIYGYSISPGPSVISGLSRVAELISKGTIALPNIPLPNLQKLGEEVQEKPYFKDSDFVKSKFSPGASGSKTNLESGLTAEEEEFLLKAAQSVDDMDAAQKLRRKSKDNIYRPSLPVDYTVTAEENTDGLTKSKESKVPSTRIGRLASFGQLAVGLAGGAAAEVTRRTLSFGGSKIAEGMPSNPFFSPANADRIVQTLCRVRGAALKLGQMLSIQDPDTVPASLLEIFERVRQSADFMPVKQVKKQMVASFGTDWRSQFRSFEDRPFAAASIGQVHRAVLLDGRKVAVKIQYPGVAEGIDSDIDNLVSVLSIGGIFPKGLFLEKFIEVAPDLFVVDSLTTNRVLTAEYVIGKPVDKCVNEPQVVRDYIAGKFIELCLKEIFVWRFMQTDPNWSNFFLGIHPVTGEPRMVLLDFGASRSYSKKFVDRYMNIIKAASDADTKKIIEYSREIGFLTGYETEIMEKAHAESVLIMGETLASSRPFDFSRQSVTKRIQNLLPIMLEHRLTSPPEEIYSLHRKLSGSYLLATKLKAVVSCGGLFNEIYENYKFGEDGKDIDIDTPVNNSESEQAKLKESLAYVLHYCSHADVLRIVLLFMSHFMFIETSERKALFQAIGILLICTSAYAKSASIVTSVSVLGGIIAAGVFLILVALLGMYGTRKQNQAALFFYMIILSCVFVIQFIVAIVCLGNVSEASLQELVTSGWTRSDQAVKLDAQKAFGCCGLDFADMQKQDCRKLPCWNQCEPCLPVIVSVTSNNLVRVGLLGLFFSFSEVSLWSMVGLSVPKYERSQHRSRIPVSLNRKLLFFQKWRRPNCYLCSGMLPDLSPHLHTRECNFLIELLKRCNQEKTIGRLFGQCSYWDEAVWQCTKKERIWRRDHNPPYSKRIVELRNLPEEYWTPVLKKLKEDGVMPDLTRTDGCRI</sequence>
<dbReference type="InterPro" id="IPR051409">
    <property type="entry name" value="Atypical_kinase_ADCK"/>
</dbReference>
<dbReference type="InterPro" id="IPR013892">
    <property type="entry name" value="Cyt_c_biogenesis_Cmc1-like"/>
</dbReference>
<dbReference type="SUPFAM" id="SSF56112">
    <property type="entry name" value="Protein kinase-like (PK-like)"/>
    <property type="match status" value="1"/>
</dbReference>
<keyword evidence="11" id="KW-1015">Disulfide bond</keyword>
<dbReference type="GO" id="GO:0016740">
    <property type="term" value="F:transferase activity"/>
    <property type="evidence" value="ECO:0007669"/>
    <property type="project" value="UniProtKB-KW"/>
</dbReference>
<comment type="caution">
    <text evidence="14">The sequence shown here is derived from an EMBL/GenBank/DDBJ whole genome shotgun (WGS) entry which is preliminary data.</text>
</comment>
<feature type="transmembrane region" description="Helical" evidence="12">
    <location>
        <begin position="787"/>
        <end position="812"/>
    </location>
</feature>
<dbReference type="GO" id="GO:0006744">
    <property type="term" value="P:ubiquinone biosynthetic process"/>
    <property type="evidence" value="ECO:0007669"/>
    <property type="project" value="TreeGrafter"/>
</dbReference>
<dbReference type="PANTHER" id="PTHR43851:SF3">
    <property type="entry name" value="COENZYME Q8"/>
    <property type="match status" value="1"/>
</dbReference>
<feature type="domain" description="ABC1 atypical kinase-like" evidence="13">
    <location>
        <begin position="354"/>
        <end position="451"/>
    </location>
</feature>
<keyword evidence="6 12" id="KW-0812">Transmembrane</keyword>
<evidence type="ECO:0000256" key="10">
    <source>
        <dbReference type="ARBA" id="ARBA00023136"/>
    </source>
</evidence>
<evidence type="ECO:0000313" key="15">
    <source>
        <dbReference type="Proteomes" id="UP000252519"/>
    </source>
</evidence>
<organism evidence="14 15">
    <name type="scientific">Ancylostoma caninum</name>
    <name type="common">Dog hookworm</name>
    <dbReference type="NCBI Taxonomy" id="29170"/>
    <lineage>
        <taxon>Eukaryota</taxon>
        <taxon>Metazoa</taxon>
        <taxon>Ecdysozoa</taxon>
        <taxon>Nematoda</taxon>
        <taxon>Chromadorea</taxon>
        <taxon>Rhabditida</taxon>
        <taxon>Rhabditina</taxon>
        <taxon>Rhabditomorpha</taxon>
        <taxon>Strongyloidea</taxon>
        <taxon>Ancylostomatidae</taxon>
        <taxon>Ancylostomatinae</taxon>
        <taxon>Ancylostoma</taxon>
    </lineage>
</organism>
<comment type="similarity">
    <text evidence="3">Belongs to the CMC family.</text>
</comment>
<evidence type="ECO:0000256" key="9">
    <source>
        <dbReference type="ARBA" id="ARBA00022989"/>
    </source>
</evidence>
<accession>A0A368GYZ0</accession>
<reference evidence="14 15" key="1">
    <citation type="submission" date="2014-10" db="EMBL/GenBank/DDBJ databases">
        <title>Draft genome of the hookworm Ancylostoma caninum.</title>
        <authorList>
            <person name="Mitreva M."/>
        </authorList>
    </citation>
    <scope>NUCLEOTIDE SEQUENCE [LARGE SCALE GENOMIC DNA]</scope>
    <source>
        <strain evidence="14 15">Baltimore</strain>
    </source>
</reference>
<evidence type="ECO:0000256" key="12">
    <source>
        <dbReference type="SAM" id="Phobius"/>
    </source>
</evidence>
<dbReference type="Pfam" id="PF00335">
    <property type="entry name" value="Tetraspanin"/>
    <property type="match status" value="1"/>
</dbReference>
<dbReference type="PANTHER" id="PTHR43851">
    <property type="match status" value="1"/>
</dbReference>
<keyword evidence="10 12" id="KW-0472">Membrane</keyword>
<dbReference type="PRINTS" id="PR00259">
    <property type="entry name" value="TMFOUR"/>
</dbReference>
<evidence type="ECO:0000256" key="11">
    <source>
        <dbReference type="ARBA" id="ARBA00023157"/>
    </source>
</evidence>
<evidence type="ECO:0000313" key="14">
    <source>
        <dbReference type="EMBL" id="RCN48768.1"/>
    </source>
</evidence>
<proteinExistence type="inferred from homology"/>
<keyword evidence="7" id="KW-0547">Nucleotide-binding</keyword>
<dbReference type="InterPro" id="IPR034646">
    <property type="entry name" value="ADCK3_dom"/>
</dbReference>
<dbReference type="CDD" id="cd13970">
    <property type="entry name" value="ABC1_ADCK3"/>
    <property type="match status" value="1"/>
</dbReference>
<evidence type="ECO:0000256" key="1">
    <source>
        <dbReference type="ARBA" id="ARBA00004141"/>
    </source>
</evidence>
<gene>
    <name evidence="14" type="ORF">ANCCAN_05230</name>
</gene>
<evidence type="ECO:0000256" key="7">
    <source>
        <dbReference type="ARBA" id="ARBA00022741"/>
    </source>
</evidence>
<evidence type="ECO:0000256" key="3">
    <source>
        <dbReference type="ARBA" id="ARBA00007347"/>
    </source>
</evidence>
<evidence type="ECO:0000256" key="2">
    <source>
        <dbReference type="ARBA" id="ARBA00004749"/>
    </source>
</evidence>
<name>A0A368GYZ0_ANCCA</name>
<dbReference type="GO" id="GO:0005524">
    <property type="term" value="F:ATP binding"/>
    <property type="evidence" value="ECO:0007669"/>
    <property type="project" value="UniProtKB-KW"/>
</dbReference>
<dbReference type="InterPro" id="IPR004147">
    <property type="entry name" value="ABC1_dom"/>
</dbReference>
<keyword evidence="15" id="KW-1185">Reference proteome</keyword>
<dbReference type="OrthoDB" id="201153at2759"/>
<dbReference type="Proteomes" id="UP000252519">
    <property type="component" value="Unassembled WGS sequence"/>
</dbReference>
<dbReference type="InterPro" id="IPR018499">
    <property type="entry name" value="Tetraspanin/Peripherin"/>
</dbReference>
<comment type="pathway">
    <text evidence="2">Cofactor biosynthesis; ubiquinone biosynthesis.</text>
</comment>
<comment type="similarity">
    <text evidence="4">Belongs to the protein kinase superfamily. ADCK protein kinase family.</text>
</comment>
<feature type="transmembrane region" description="Helical" evidence="12">
    <location>
        <begin position="752"/>
        <end position="775"/>
    </location>
</feature>
<keyword evidence="8" id="KW-0067">ATP-binding</keyword>
<keyword evidence="5" id="KW-0808">Transferase</keyword>
<dbReference type="InterPro" id="IPR011009">
    <property type="entry name" value="Kinase-like_dom_sf"/>
</dbReference>
<feature type="transmembrane region" description="Helical" evidence="12">
    <location>
        <begin position="882"/>
        <end position="904"/>
    </location>
</feature>
<dbReference type="STRING" id="29170.A0A368GYZ0"/>